<dbReference type="Proteomes" id="UP001500416">
    <property type="component" value="Unassembled WGS sequence"/>
</dbReference>
<evidence type="ECO:0000256" key="2">
    <source>
        <dbReference type="ARBA" id="ARBA00023125"/>
    </source>
</evidence>
<keyword evidence="2 4" id="KW-0238">DNA-binding</keyword>
<protein>
    <submittedName>
        <fullName evidence="6">TetR/AcrR family transcriptional regulator</fullName>
    </submittedName>
</protein>
<evidence type="ECO:0000313" key="7">
    <source>
        <dbReference type="Proteomes" id="UP001500416"/>
    </source>
</evidence>
<keyword evidence="1" id="KW-0805">Transcription regulation</keyword>
<organism evidence="6 7">
    <name type="scientific">Saccharothrix mutabilis subsp. mutabilis</name>
    <dbReference type="NCBI Taxonomy" id="66855"/>
    <lineage>
        <taxon>Bacteria</taxon>
        <taxon>Bacillati</taxon>
        <taxon>Actinomycetota</taxon>
        <taxon>Actinomycetes</taxon>
        <taxon>Pseudonocardiales</taxon>
        <taxon>Pseudonocardiaceae</taxon>
        <taxon>Saccharothrix</taxon>
    </lineage>
</organism>
<evidence type="ECO:0000313" key="6">
    <source>
        <dbReference type="EMBL" id="GAA0261602.1"/>
    </source>
</evidence>
<dbReference type="InterPro" id="IPR050109">
    <property type="entry name" value="HTH-type_TetR-like_transc_reg"/>
</dbReference>
<dbReference type="PRINTS" id="PR00455">
    <property type="entry name" value="HTHTETR"/>
</dbReference>
<dbReference type="Gene3D" id="1.10.357.10">
    <property type="entry name" value="Tetracycline Repressor, domain 2"/>
    <property type="match status" value="1"/>
</dbReference>
<dbReference type="SUPFAM" id="SSF46689">
    <property type="entry name" value="Homeodomain-like"/>
    <property type="match status" value="1"/>
</dbReference>
<dbReference type="PANTHER" id="PTHR30055:SF234">
    <property type="entry name" value="HTH-TYPE TRANSCRIPTIONAL REGULATOR BETI"/>
    <property type="match status" value="1"/>
</dbReference>
<gene>
    <name evidence="6" type="ORF">GCM10010492_73310</name>
</gene>
<sequence>MPAPPKPLRADAARNRAKLLDAAAEVFGARGLDAPLEHIAKRAGVSIGTLYAHFPTRDALFDAIFPERLAALDRVAADALADPDPWRGFVTFLEGVFTLQAEDRGLNDAISRRVPLSGAMESVCTRGVGHADKIIARAREAGRLRADFTVADLAVLTSAVSQVIRTAPQGWRRFLRLHLDGVRRGAPDQ</sequence>
<dbReference type="EMBL" id="BAAABU010000032">
    <property type="protein sequence ID" value="GAA0261602.1"/>
    <property type="molecule type" value="Genomic_DNA"/>
</dbReference>
<keyword evidence="7" id="KW-1185">Reference proteome</keyword>
<feature type="DNA-binding region" description="H-T-H motif" evidence="4">
    <location>
        <begin position="35"/>
        <end position="54"/>
    </location>
</feature>
<dbReference type="PROSITE" id="PS50977">
    <property type="entry name" value="HTH_TETR_2"/>
    <property type="match status" value="1"/>
</dbReference>
<evidence type="ECO:0000256" key="3">
    <source>
        <dbReference type="ARBA" id="ARBA00023163"/>
    </source>
</evidence>
<reference evidence="6 7" key="1">
    <citation type="journal article" date="2019" name="Int. J. Syst. Evol. Microbiol.">
        <title>The Global Catalogue of Microorganisms (GCM) 10K type strain sequencing project: providing services to taxonomists for standard genome sequencing and annotation.</title>
        <authorList>
            <consortium name="The Broad Institute Genomics Platform"/>
            <consortium name="The Broad Institute Genome Sequencing Center for Infectious Disease"/>
            <person name="Wu L."/>
            <person name="Ma J."/>
        </authorList>
    </citation>
    <scope>NUCLEOTIDE SEQUENCE [LARGE SCALE GENOMIC DNA]</scope>
    <source>
        <strain evidence="6 7">JCM 3380</strain>
    </source>
</reference>
<name>A0ABN0UU62_9PSEU</name>
<keyword evidence="3" id="KW-0804">Transcription</keyword>
<dbReference type="RefSeq" id="WP_343939779.1">
    <property type="nucleotide sequence ID" value="NZ_BAAABU010000032.1"/>
</dbReference>
<comment type="caution">
    <text evidence="6">The sequence shown here is derived from an EMBL/GenBank/DDBJ whole genome shotgun (WGS) entry which is preliminary data.</text>
</comment>
<dbReference type="InterPro" id="IPR049445">
    <property type="entry name" value="TetR_SbtR-like_C"/>
</dbReference>
<dbReference type="InterPro" id="IPR001647">
    <property type="entry name" value="HTH_TetR"/>
</dbReference>
<dbReference type="Pfam" id="PF21597">
    <property type="entry name" value="TetR_C_43"/>
    <property type="match status" value="1"/>
</dbReference>
<feature type="domain" description="HTH tetR-type" evidence="5">
    <location>
        <begin position="13"/>
        <end position="72"/>
    </location>
</feature>
<dbReference type="InterPro" id="IPR009057">
    <property type="entry name" value="Homeodomain-like_sf"/>
</dbReference>
<dbReference type="Pfam" id="PF00440">
    <property type="entry name" value="TetR_N"/>
    <property type="match status" value="1"/>
</dbReference>
<accession>A0ABN0UU62</accession>
<dbReference type="InterPro" id="IPR036271">
    <property type="entry name" value="Tet_transcr_reg_TetR-rel_C_sf"/>
</dbReference>
<proteinExistence type="predicted"/>
<evidence type="ECO:0000259" key="5">
    <source>
        <dbReference type="PROSITE" id="PS50977"/>
    </source>
</evidence>
<evidence type="ECO:0000256" key="4">
    <source>
        <dbReference type="PROSITE-ProRule" id="PRU00335"/>
    </source>
</evidence>
<evidence type="ECO:0000256" key="1">
    <source>
        <dbReference type="ARBA" id="ARBA00023015"/>
    </source>
</evidence>
<dbReference type="PANTHER" id="PTHR30055">
    <property type="entry name" value="HTH-TYPE TRANSCRIPTIONAL REGULATOR RUTR"/>
    <property type="match status" value="1"/>
</dbReference>
<dbReference type="SUPFAM" id="SSF48498">
    <property type="entry name" value="Tetracyclin repressor-like, C-terminal domain"/>
    <property type="match status" value="1"/>
</dbReference>